<reference evidence="2" key="1">
    <citation type="journal article" date="2023" name="Comput. Struct. Biotechnol. J.">
        <title>Discovery of a novel marine Bacteroidetes with a rich repertoire of carbohydrate-active enzymes.</title>
        <authorList>
            <person name="Chen B."/>
            <person name="Liu G."/>
            <person name="Chen Q."/>
            <person name="Wang H."/>
            <person name="Liu L."/>
            <person name="Tang K."/>
        </authorList>
    </citation>
    <scope>NUCLEOTIDE SEQUENCE</scope>
    <source>
        <strain evidence="2">TK19036</strain>
    </source>
</reference>
<reference evidence="2" key="2">
    <citation type="journal article" date="2024" name="Antonie Van Leeuwenhoek">
        <title>Roseihalotalea indica gen. nov., sp. nov., a halophilic Bacteroidetes from mesopelagic Southwest Indian Ocean with higher carbohydrate metabolic potential.</title>
        <authorList>
            <person name="Chen B."/>
            <person name="Zhang M."/>
            <person name="Lin D."/>
            <person name="Ye J."/>
            <person name="Tang K."/>
        </authorList>
    </citation>
    <scope>NUCLEOTIDE SEQUENCE</scope>
    <source>
        <strain evidence="2">TK19036</strain>
    </source>
</reference>
<keyword evidence="1" id="KW-0812">Transmembrane</keyword>
<dbReference type="EMBL" id="CP120682">
    <property type="protein sequence ID" value="WKN36390.1"/>
    <property type="molecule type" value="Genomic_DNA"/>
</dbReference>
<protein>
    <recommendedName>
        <fullName evidence="3">DUF4267 domain-containing protein</fullName>
    </recommendedName>
</protein>
<dbReference type="AlphaFoldDB" id="A0AA49GPJ2"/>
<keyword evidence="1" id="KW-0472">Membrane</keyword>
<feature type="transmembrane region" description="Helical" evidence="1">
    <location>
        <begin position="72"/>
        <end position="94"/>
    </location>
</feature>
<evidence type="ECO:0008006" key="3">
    <source>
        <dbReference type="Google" id="ProtNLM"/>
    </source>
</evidence>
<name>A0AA49GPJ2_9BACT</name>
<organism evidence="2">
    <name type="scientific">Roseihalotalea indica</name>
    <dbReference type="NCBI Taxonomy" id="2867963"/>
    <lineage>
        <taxon>Bacteria</taxon>
        <taxon>Pseudomonadati</taxon>
        <taxon>Bacteroidota</taxon>
        <taxon>Cytophagia</taxon>
        <taxon>Cytophagales</taxon>
        <taxon>Catalimonadaceae</taxon>
        <taxon>Roseihalotalea</taxon>
    </lineage>
</organism>
<feature type="transmembrane region" description="Helical" evidence="1">
    <location>
        <begin position="43"/>
        <end position="65"/>
    </location>
</feature>
<accession>A0AA49GPJ2</accession>
<evidence type="ECO:0000313" key="2">
    <source>
        <dbReference type="EMBL" id="WKN36390.1"/>
    </source>
</evidence>
<keyword evidence="1" id="KW-1133">Transmembrane helix</keyword>
<sequence length="124" mass="13877">MKYLAYFLGGFRCIIGLTLLVLPHLGLPGWIQAFSSENEVAIFLAQHMGIRDAVIGLGFIFGVWSQSTHWRLWLLAAMLCDLTDGLLVLLHPDLFEPNDVLSNLMASTVLLLLEGWVLVKLKVR</sequence>
<evidence type="ECO:0000256" key="1">
    <source>
        <dbReference type="SAM" id="Phobius"/>
    </source>
</evidence>
<feature type="transmembrane region" description="Helical" evidence="1">
    <location>
        <begin position="100"/>
        <end position="119"/>
    </location>
</feature>
<gene>
    <name evidence="2" type="ORF">K4G66_28935</name>
</gene>
<feature type="transmembrane region" description="Helical" evidence="1">
    <location>
        <begin position="7"/>
        <end position="31"/>
    </location>
</feature>
<proteinExistence type="predicted"/>